<feature type="active site" description="Proton donor; for dehydratase activity" evidence="12">
    <location>
        <position position="836"/>
    </location>
</feature>
<dbReference type="Gene3D" id="3.40.47.10">
    <property type="match status" value="4"/>
</dbReference>
<evidence type="ECO:0000256" key="13">
    <source>
        <dbReference type="SAM" id="Coils"/>
    </source>
</evidence>
<protein>
    <submittedName>
        <fullName evidence="18">SDR family NAD(P)-dependent oxidoreductase</fullName>
    </submittedName>
</protein>
<dbReference type="GO" id="GO:0004315">
    <property type="term" value="F:3-oxoacyl-[acyl-carrier-protein] synthase activity"/>
    <property type="evidence" value="ECO:0007669"/>
    <property type="project" value="InterPro"/>
</dbReference>
<evidence type="ECO:0000256" key="5">
    <source>
        <dbReference type="ARBA" id="ARBA00006484"/>
    </source>
</evidence>
<dbReference type="PROSITE" id="PS50075">
    <property type="entry name" value="CARRIER"/>
    <property type="match status" value="3"/>
</dbReference>
<dbReference type="Gene3D" id="1.10.1240.100">
    <property type="match status" value="4"/>
</dbReference>
<keyword evidence="8" id="KW-0597">Phosphoprotein</keyword>
<feature type="active site" description="Proton acceptor; for dehydratase activity" evidence="12">
    <location>
        <position position="2214"/>
    </location>
</feature>
<keyword evidence="9" id="KW-0808">Transferase</keyword>
<feature type="domain" description="Ketosynthase family 3 (KS3)" evidence="16">
    <location>
        <begin position="1560"/>
        <end position="2005"/>
    </location>
</feature>
<accession>A0A3N2RGP9</accession>
<evidence type="ECO:0000256" key="3">
    <source>
        <dbReference type="ARBA" id="ARBA00004792"/>
    </source>
</evidence>
<dbReference type="InterPro" id="IPR014031">
    <property type="entry name" value="Ketoacyl_synth_C"/>
</dbReference>
<dbReference type="Pfam" id="PF21089">
    <property type="entry name" value="PKS_DH_N"/>
    <property type="match status" value="3"/>
</dbReference>
<evidence type="ECO:0000259" key="15">
    <source>
        <dbReference type="PROSITE" id="PS50075"/>
    </source>
</evidence>
<evidence type="ECO:0000313" key="18">
    <source>
        <dbReference type="EMBL" id="ROU06611.1"/>
    </source>
</evidence>
<dbReference type="SMART" id="SM00823">
    <property type="entry name" value="PKS_PP"/>
    <property type="match status" value="3"/>
</dbReference>
<feature type="region of interest" description="C-terminal hotdog fold" evidence="12">
    <location>
        <begin position="2325"/>
        <end position="2474"/>
    </location>
</feature>
<dbReference type="CDD" id="cd00833">
    <property type="entry name" value="PKS"/>
    <property type="match status" value="4"/>
</dbReference>
<feature type="region of interest" description="N-terminal hotdog fold" evidence="12">
    <location>
        <begin position="3411"/>
        <end position="3531"/>
    </location>
</feature>
<feature type="active site" description="Proton acceptor; for dehydratase activity" evidence="12">
    <location>
        <position position="3440"/>
    </location>
</feature>
<dbReference type="PANTHER" id="PTHR43775">
    <property type="entry name" value="FATTY ACID SYNTHASE"/>
    <property type="match status" value="1"/>
</dbReference>
<dbReference type="Proteomes" id="UP000275910">
    <property type="component" value="Unassembled WGS sequence"/>
</dbReference>
<evidence type="ECO:0000256" key="8">
    <source>
        <dbReference type="ARBA" id="ARBA00022553"/>
    </source>
</evidence>
<evidence type="ECO:0000256" key="12">
    <source>
        <dbReference type="PROSITE-ProRule" id="PRU01363"/>
    </source>
</evidence>
<comment type="function">
    <text evidence="11">Involved in production of the polyketide antibiotic thailandamide.</text>
</comment>
<dbReference type="InterPro" id="IPR020806">
    <property type="entry name" value="PKS_PP-bd"/>
</dbReference>
<dbReference type="PANTHER" id="PTHR43775:SF37">
    <property type="entry name" value="SI:DKEY-61P9.11"/>
    <property type="match status" value="1"/>
</dbReference>
<evidence type="ECO:0000313" key="19">
    <source>
        <dbReference type="Proteomes" id="UP000275910"/>
    </source>
</evidence>
<evidence type="ECO:0000256" key="11">
    <source>
        <dbReference type="ARBA" id="ARBA00054155"/>
    </source>
</evidence>
<dbReference type="PROSITE" id="PS52019">
    <property type="entry name" value="PKS_MFAS_DH"/>
    <property type="match status" value="3"/>
</dbReference>
<feature type="region of interest" description="C-terminal hotdog fold" evidence="12">
    <location>
        <begin position="775"/>
        <end position="919"/>
    </location>
</feature>
<dbReference type="Pfam" id="PF00550">
    <property type="entry name" value="PP-binding"/>
    <property type="match status" value="3"/>
</dbReference>
<evidence type="ECO:0000256" key="7">
    <source>
        <dbReference type="ARBA" id="ARBA00022490"/>
    </source>
</evidence>
<dbReference type="RefSeq" id="WP_123647808.1">
    <property type="nucleotide sequence ID" value="NZ_RCTY01000032.1"/>
</dbReference>
<dbReference type="CDD" id="cd08953">
    <property type="entry name" value="KR_2_SDR_x"/>
    <property type="match status" value="2"/>
</dbReference>
<dbReference type="SMART" id="SM00825">
    <property type="entry name" value="PKS_KS"/>
    <property type="match status" value="4"/>
</dbReference>
<dbReference type="InterPro" id="IPR036291">
    <property type="entry name" value="NAD(P)-bd_dom_sf"/>
</dbReference>
<dbReference type="InterPro" id="IPR049490">
    <property type="entry name" value="C883_1060-like_KR_N"/>
</dbReference>
<dbReference type="InterPro" id="IPR036736">
    <property type="entry name" value="ACP-like_sf"/>
</dbReference>
<dbReference type="InterPro" id="IPR049552">
    <property type="entry name" value="PKS_DH_N"/>
</dbReference>
<dbReference type="SMART" id="SM00826">
    <property type="entry name" value="PKS_DH"/>
    <property type="match status" value="3"/>
</dbReference>
<feature type="domain" description="PKS/mFAS DH" evidence="17">
    <location>
        <begin position="2185"/>
        <end position="2474"/>
    </location>
</feature>
<evidence type="ECO:0000256" key="1">
    <source>
        <dbReference type="ARBA" id="ARBA00001957"/>
    </source>
</evidence>
<sequence length="5302" mass="566097">MDIAVIGIACRFPGADDHHAYWRNLAAREASIRVVPGDRWDWTAYWGDPRVEANKSLSKWGGFIERVDAFDHRFFGLLPKVVQTMDPQQRIMLELSWACLEDAGIAPSSLRGRKVGVIVGVFNHDYKELQERGESDIEAHHSTGTATAVIANRVSHYFDLRGPSIPVDTACSSSLNAIHSAIQAIEYGDCEMALAGGINLLLTPTRHISFSKMGMLSPTGTCKTFDERADGYVRGEGAALLLLKPLDKALADGDSVYGVIKGSAVNHCGDTYTLTYPSPRAQAEVIVAAHERAGIPVNSVGYVEAHGTGTPKGDPIEFEGLTTAFRTLAERQQVELDVGYCGLGSAKTNIGHLEASAGIAGAIKVMMAFRHRQLPGLHDFATLNPRISIDGTPFYMLDATRDWPRIGDAPLRAGVSSFGFGGTNAHLVLEEPPQAPARKPSKAKPLAWPMGLSAKTPQALLQRQRDLLAWLDGAGATAEAADISATLLAGRDHFDYRYACAAANAAQLRQALAEAVDAGERAEREHAERERAQAGDAAEPAPAAPAAPVDAALAEAAAALLLRMSGKSAPKGAQWDAAARELAAAYAQGARLEWAGLFRGRDLRPAKLPTYPFARERFWIPQRAQAAAARADGKLHPALHARVPSLGAPRFSARFDGREFFLADHVIGGQPVLPAVVYLEMVRAAIVEALGEPLRGARLQLRDVLWLRPLEQRDAPVSVHVDLAADADGDALAGQRLSFQVVAEDGSAVYCRGQAAWGEDAAAEAWPAAPADAGAPELAAQACYERFDEAGMRYGAAHRALRSLRLGEQECVAELELPEGLDAQFGQYVLHPSLADAALQAAVAWSAGFGPEPAAAPRARVPFALDRLDLRAACTPRMRARLRRADGKIYIELSDADSGRVCALLGGLSVRPLQAEPVVAAAPAAELPALSPALAASVYRPHWSELPLPAADAVPDQLLLIGADADVDWLQAQLRADARYAATRIERLCFGASLDTEGDAVRVRAGDWDDAQAAVAALAARGASLAKALWIAPRDGAREHDLGADLDAGARSAFVLAKAMLRGTKSARFVHLIADPAPRPDAQGLSGFYKTLRIEKPSYSGRAVQFDPNRLHGADLGALIAAEFAGDDSHADVRYRDGRREVRDFVVADGGAAAGVAAGAGAALREDGTYLITGGLGALGLIFARHLCGRYRATVYLTGRKPPNEAQQLELDALDALGGKALYLACDVSRREDVRAAVARIHADGRRLNGVLHSAGVIEDGFLLRKDAESFGRVIAPKALGTWHLDQETRDEPLEVFALFSSVTGVLGNVGQCDYGFGNAFEDYFAHAREALRGRGERSGKTLSVNWPYWKDGGMRLGEKEEQMLRNSFGIVPLLNDEGLAIFEYGLAQASPQLVTMPGDAARVAQVLGVVAAAPVAAVAAAGAAAGAEGDDAERLRPAIARHLSQLFAAHLQIAAHFDPDRAFRDYGFDSVVMIDLVNLLEKDFGSLPKTLFFEQQTLAEMTAYFIEQHPQASRRVAGLDAPAAAPTAPVAAVSAAASPVAALPARASAPARRAAPEGRDDIAIVGISGRYPKAEDLEQFWDNLTRGLDCVVEIPSDRWDIESTWQPGPVTIGKSYSKWGGFLDRVDQFDPLFFNISPKEAEIMDPSERLFLETAALAIEDAGYTPDKLAAPQGVRENPVGVYAGVMWGDYQLYGIEGAPDTWTTPHSLYWAIANRVSHCFNFSGPSITIDTACSSSLTAIHLACAAIRNGEVAVALAGAVNLSLHFNKYHLLADMRFLSSDGRCRSFGEGGDGYVPGEGVGAVLLKPLTQAQADGDHIYGVIRGTSVNHGGKTSGFTVPNSKRQAALVQEALDRAGVDPRHISYLEAHGTGTSLGDPIEIAGLNRAFAAPAGAAQELQYCAIGSVKSNIGHLEAAAGVAGLSKVLLQMKHQTLVPSIHSDTLNPYIEFQRSPFYVQRALEPWKRPKLEATGADGVARTVELPRLAGISSFGAGGSNAHVIVEEYIEPLRPQDPAERGQPALIVLSARKEAALQAMAANLADHLERNRELSLHDAAYTLQIGRVAMEHRLAVRATRVEDVIEALRAHAQQRAHAALRLGHRDNAKRAAQTPALADWLARRDLDALAGAWVDGHAVEWERLHAPGARRRLPLPTYVYQRQRYWVAHSGANAQPASGAGGGAAALHPLLDANVSTLDEQTFRKTFRPDEPFLRDHQLGSNRILPGVAYLEMALAAGRLAGGGAAVRALREVRWLKPILIGPDLVDAAPDSYDIGLSPDEDGVQFELYQARGESRTVYAQGVLEYEDGEAGQAAPAAFDLDAIAARCQRLERDAIDAAFARMGFNFGPGFRVFELLHFNGEEALARLGVPAQGETQALAGYTLPPSLLDGAVRTALGIDHGLVATATTIKVPVRLRRIQALHPVGGQCYAYARKAQAPGAPAEQSHYDIDVLDGSGRVLVRLERLSIQAAPQLGLGRSAAPKREAVVASAAPVAAKAAAPAAGAAAAAPAGAASDEAMYAAIIAHLVDLLSKVTKVPADQIEPKSALENYGIDSVMILTLTERLQVTFGEVPKTLFFEYQDLHSLSEYFLDSHADTVRALAAANVPAPASAPAAAAQPAALAALAQLAAVDAAPAEAAPAEAASGADAVRLHLLLQHLLGEAARDCGADTPLAQWPLDPVNLIEVLHGLRQLYDGVEDSAVYRHDSLAEWAAQLREKPAGSARASRALAAIARASLESAGAEDAQPHPAEAAAPRPRVPGASRLMARSAALERQDIAIVGLSGRYPGARTVEDFWNNLSAGRDGISEIPLSRWDHAPHFHPDRNARGMVYSKWGGFIDEVDQFDAEFFHISPREAEILDPQERLFLQTAWECIEDGCYTRQSLREREVGVFVGVMWDHYQYLDVTDEQRRYGRPMALHSSIANRVSYFLNLSGPSLALDTMCSSSLTAIHLACQAIRNGDCQMAIAGGVNLIVHPVKYHQLAQGQFLSTDGRCRAFGDGGDGYVPGEGMGAVLLKPLKQAIEDGDQIHGVIKASAVNHGGKTNGYTVPNQVAQSQVIGKALRRAGWHPGSVDYIEAHGTGTSLGDPIEIAGLSKAFASAAQDALKQSRGRDGEGAVAPQSCRIGSVKTNIGHLESAAGIAGLTKILLQMRHRSIAPSLHCTPLNSNIDFAKTPFRVVRALEPWDAPGRPGVAGLPAARRAGLSSFGAGGANAHLLIEEHVAPVRAAAAAQPALFVLSADSEERLGLYIDRVVAFLERARVQGRTPDLRSLAYSSQIGREAMHERVAVVASSVAELIQALAQYRKGEPPAGLHRGSLRKHNEKLEGILDEAQRDALLRSLVQAGRLPQLGKAWVSMLDIDWERYADLLYADAGTARRAPSVRRLSFPGLPFLTRRHWVQQRAAAGEGEAVERLHPLLDRNLSTLTEQRYAKRLTGKEFYLRDHVVATGEPRLILPGVAYLEMARVAGELAMGGEWTVDAIRNLIWVQPVEVKDAPEDVHVELRQNGETVEFEIVRAASRDAHVEGELVYRRRDEVPADEWLDLDALRAAALSTESLEPVYAGFHRMGFHYGPAFRVTQTRYRLADGALCKLSLPQALREDAGEFVLHPSLFDGALRACLAIGADSREATVPIVPFALGELELRHPLAEECYAYAVETGDGAEATGLRKYRIVVTDADGRVLIKLHDFSARPLVKAEPAPARSLQYYRYEWLATPAAPAGAALDGRNVLVLAPRTGSMQSLAQALAQSMPTARVLLAQPGEGFEALGDDTFRYDPDSAAGADALIAHLAAQDLAPAAIVQALDEAPDFAAAADRGDYAAAQRSAQSLRHLFVALERRLPGRALRCACVHRCDEDAVQPQHDAVSGYAKSLLTINHRFELFTLRSDLDDAAALAAAVAAELQAGGSQTGHEIAHWNGRRLLRALLPHQPAGADGADAALPFKPRGRYLISGGAGKLGLVVARYLAARFQARLLLTGRSAQPGEDTQRQIQALRAAGAEVQYFAADAARPGQAEAAVAQARAAWGGLDGVIHCAGVASDRAILELDDAGFAEVLAPKLDGTLALDRASAGEALDVFVTFSSVSAQLGDLGSGAYAVGNRFLDSHALWREAQRRQGKRSGKTVAIGWPLWASGGMEISGEDASLFGFSGMSALSEAEGLDAFGRVLRGDQAQVLVAVGDAAKIARTLRVHAAASELAAPELMASELVAPQPAAPAQTAARIVAAPAALPLKAAPATVRGAAPAPVAAAAGDDFARRAEALLKQRLSVVVKAGADDIGSNVSFEQLGMDSVMLMELRDSLSRDFAGLPKTVLFEHDTPARLTQYLIQQHGPALRALVGEPAATAAAPAGAAPAPVAAPAPATAPRVERSALPVPAKRRSAMPSAQPQADDAVAIVGFAGQFPQAADLAEFWDNLQHGRDCLGAIPDERWPAAAADGARRGYARRGGFLADVDRFDPGLFRMSLEEASKLDPQLRVLLRAAWHAVEDAAYTPQALAEQRVGVYVGAMNEDFTWIMAELQARIGRYPGPGSVISELANRLSFLMNFRGPSLTVSTACSSSLTAVHLARRAILDGECELALAGGVNLSLHPSKYLMLNDMKVLSPDGVERTFDDAANGLVPSEGVGVVMLKRLSRAQADGDRIHAVIRGSSISHAGTGAGQYLPNIRVLEDTAARALAEAGAATQELGYLESHGTGTELGDPIELKALANALRRGSDADGFCAIGSKANLGHMEAASGVCSLIKVLLSMRHARLSPCARLKTVNASFDHERSPFRFPREAQDWPANARGTRLAAINSFGMGGSNAFVVLESVPQPPPSAAADASVVLLSARSEERLRAYAERLLRELREERIEAAALADLAYSSQVGRVAFDHRLAIVASDRAQLAARLAAYLETGAAAARGIHAGDARQSGGLAELLDGEAGREFVEALIQSRQWDKLGSIWTRGGEIDWAGLHAGAARRRLSFPGYPFETQVCDLYAAVGAQRPQPQPRAPLAAPERAEAEADALPQQWFQRDGAAAVAAPANGETDSETDSETEGEEAGAGEELARRYWLDYLRDLADTSFALAPSVLSARGDAGEDEDERAAAPLRSVGGRLDQDLVRSLQRCTQAHRIEVETLVAAAWAILVNRYTKARCSQFGVLRSFAAPRAGEGEADAQPLRNLVPVRVCTVGRDKVGGWLAALQRTLDRKHAYAHVPIDRIEQWTGQEHLFDSVIVFERGGPDRERAEPLASALFAAQSRVAMELAVTVDADAIGLSLLYASGSDDDAAALLEHFQALLEALAENPDKNPAALAMRSKREGRETFWKTLDKVNQ</sequence>
<dbReference type="InterPro" id="IPR006162">
    <property type="entry name" value="Ppantetheine_attach_site"/>
</dbReference>
<comment type="caution">
    <text evidence="18">The sequence shown here is derived from an EMBL/GenBank/DDBJ whole genome shotgun (WGS) entry which is preliminary data.</text>
</comment>
<evidence type="ECO:0000256" key="6">
    <source>
        <dbReference type="ARBA" id="ARBA00022450"/>
    </source>
</evidence>
<dbReference type="Gene3D" id="1.10.1200.10">
    <property type="entry name" value="ACP-like"/>
    <property type="match status" value="3"/>
</dbReference>
<feature type="coiled-coil region" evidence="13">
    <location>
        <begin position="4819"/>
        <end position="4849"/>
    </location>
</feature>
<feature type="compositionally biased region" description="Low complexity" evidence="14">
    <location>
        <begin position="5006"/>
        <end position="5016"/>
    </location>
</feature>
<dbReference type="GO" id="GO:0004312">
    <property type="term" value="F:fatty acid synthase activity"/>
    <property type="evidence" value="ECO:0007669"/>
    <property type="project" value="TreeGrafter"/>
</dbReference>
<dbReference type="SMART" id="SM01294">
    <property type="entry name" value="PKS_PP_betabranch"/>
    <property type="match status" value="1"/>
</dbReference>
<dbReference type="InterPro" id="IPR050091">
    <property type="entry name" value="PKS_NRPS_Biosynth_Enz"/>
</dbReference>
<dbReference type="PROSITE" id="PS00012">
    <property type="entry name" value="PHOSPHOPANTETHEINE"/>
    <property type="match status" value="2"/>
</dbReference>
<feature type="active site" description="Proton donor; for dehydratase activity" evidence="12">
    <location>
        <position position="3609"/>
    </location>
</feature>
<feature type="domain" description="Ketosynthase family 3 (KS3)" evidence="16">
    <location>
        <begin position="2771"/>
        <end position="3216"/>
    </location>
</feature>
<feature type="active site" description="Proton acceptor; for dehydratase activity" evidence="12">
    <location>
        <position position="665"/>
    </location>
</feature>
<evidence type="ECO:0000256" key="14">
    <source>
        <dbReference type="SAM" id="MobiDB-lite"/>
    </source>
</evidence>
<feature type="domain" description="Ketosynthase family 3 (KS3)" evidence="16">
    <location>
        <begin position="4381"/>
        <end position="4800"/>
    </location>
</feature>
<feature type="region of interest" description="N-terminal hotdog fold" evidence="12">
    <location>
        <begin position="636"/>
        <end position="762"/>
    </location>
</feature>
<dbReference type="GO" id="GO:0006633">
    <property type="term" value="P:fatty acid biosynthetic process"/>
    <property type="evidence" value="ECO:0007669"/>
    <property type="project" value="UniProtKB-UniPathway"/>
</dbReference>
<comment type="similarity">
    <text evidence="5">Belongs to the short-chain dehydrogenases/reductases (SDR) family.</text>
</comment>
<dbReference type="InterPro" id="IPR032821">
    <property type="entry name" value="PKS_assoc"/>
</dbReference>
<dbReference type="InterPro" id="IPR049900">
    <property type="entry name" value="PKS_mFAS_DH"/>
</dbReference>
<reference evidence="18 19" key="1">
    <citation type="submission" date="2018-10" db="EMBL/GenBank/DDBJ databases">
        <title>The genome of Lysobacter enzymogenes OH11.</title>
        <authorList>
            <person name="Liu F."/>
            <person name="Zhao Y."/>
            <person name="Qian G."/>
            <person name="Chen Y."/>
            <person name="Xu H."/>
        </authorList>
    </citation>
    <scope>NUCLEOTIDE SEQUENCE [LARGE SCALE GENOMIC DNA]</scope>
    <source>
        <strain evidence="18 19">OH11</strain>
    </source>
</reference>
<dbReference type="SUPFAM" id="SSF53901">
    <property type="entry name" value="Thiolase-like"/>
    <property type="match status" value="4"/>
</dbReference>
<dbReference type="PROSITE" id="PS00606">
    <property type="entry name" value="KS3_1"/>
    <property type="match status" value="3"/>
</dbReference>
<evidence type="ECO:0000259" key="17">
    <source>
        <dbReference type="PROSITE" id="PS52019"/>
    </source>
</evidence>
<dbReference type="InterPro" id="IPR009081">
    <property type="entry name" value="PP-bd_ACP"/>
</dbReference>
<feature type="domain" description="Carrier" evidence="15">
    <location>
        <begin position="1430"/>
        <end position="1510"/>
    </location>
</feature>
<keyword evidence="7" id="KW-0963">Cytoplasm</keyword>
<gene>
    <name evidence="18" type="ORF">D9T17_13005</name>
</gene>
<dbReference type="InterPro" id="IPR057326">
    <property type="entry name" value="KR_dom"/>
</dbReference>
<comment type="pathway">
    <text evidence="4">Lipid metabolism; fatty acid biosynthesis.</text>
</comment>
<comment type="cofactor">
    <cofactor evidence="1">
        <name>pantetheine 4'-phosphate</name>
        <dbReference type="ChEBI" id="CHEBI:47942"/>
    </cofactor>
</comment>
<dbReference type="Pfam" id="PF08659">
    <property type="entry name" value="KR"/>
    <property type="match status" value="2"/>
</dbReference>
<dbReference type="InterPro" id="IPR001242">
    <property type="entry name" value="Condensation_dom"/>
</dbReference>
<dbReference type="InterPro" id="IPR042104">
    <property type="entry name" value="PKS_dehydratase_sf"/>
</dbReference>
<dbReference type="SUPFAM" id="SSF51735">
    <property type="entry name" value="NAD(P)-binding Rossmann-fold domains"/>
    <property type="match status" value="3"/>
</dbReference>
<feature type="region of interest" description="Disordered" evidence="14">
    <location>
        <begin position="517"/>
        <end position="545"/>
    </location>
</feature>
<dbReference type="Pfam" id="PF21394">
    <property type="entry name" value="Beta-ketacyl_N"/>
    <property type="match status" value="1"/>
</dbReference>
<feature type="domain" description="PKS/mFAS DH" evidence="17">
    <location>
        <begin position="636"/>
        <end position="919"/>
    </location>
</feature>
<evidence type="ECO:0000256" key="4">
    <source>
        <dbReference type="ARBA" id="ARBA00005194"/>
    </source>
</evidence>
<dbReference type="Gene3D" id="3.10.129.110">
    <property type="entry name" value="Polyketide synthase dehydratase"/>
    <property type="match status" value="3"/>
</dbReference>
<keyword evidence="13" id="KW-0175">Coiled coil</keyword>
<dbReference type="UniPathway" id="UPA00094"/>
<feature type="region of interest" description="C-terminal hotdog fold" evidence="12">
    <location>
        <begin position="3548"/>
        <end position="3695"/>
    </location>
</feature>
<dbReference type="Gene3D" id="3.30.559.30">
    <property type="entry name" value="Nonribosomal peptide synthetase, condensation domain"/>
    <property type="match status" value="1"/>
</dbReference>
<evidence type="ECO:0000256" key="2">
    <source>
        <dbReference type="ARBA" id="ARBA00004496"/>
    </source>
</evidence>
<dbReference type="SUPFAM" id="SSF52777">
    <property type="entry name" value="CoA-dependent acyltransferases"/>
    <property type="match status" value="1"/>
</dbReference>
<dbReference type="Pfam" id="PF22336">
    <property type="entry name" value="RhiE-like_linker"/>
    <property type="match status" value="1"/>
</dbReference>
<feature type="domain" description="Ketosynthase family 3 (KS3)" evidence="16">
    <location>
        <begin position="1"/>
        <end position="431"/>
    </location>
</feature>
<keyword evidence="10" id="KW-0677">Repeat</keyword>
<evidence type="ECO:0000256" key="9">
    <source>
        <dbReference type="ARBA" id="ARBA00022679"/>
    </source>
</evidence>
<feature type="region of interest" description="Disordered" evidence="14">
    <location>
        <begin position="5005"/>
        <end position="5032"/>
    </location>
</feature>
<dbReference type="InterPro" id="IPR020807">
    <property type="entry name" value="PKS_DH"/>
</dbReference>
<dbReference type="InterPro" id="IPR018201">
    <property type="entry name" value="Ketoacyl_synth_AS"/>
</dbReference>
<dbReference type="Pfam" id="PF00668">
    <property type="entry name" value="Condensation"/>
    <property type="match status" value="1"/>
</dbReference>
<name>A0A3N2RGP9_LYSEN</name>
<evidence type="ECO:0000256" key="10">
    <source>
        <dbReference type="ARBA" id="ARBA00022737"/>
    </source>
</evidence>
<feature type="domain" description="Carrier" evidence="15">
    <location>
        <begin position="4244"/>
        <end position="4321"/>
    </location>
</feature>
<dbReference type="SMART" id="SM00822">
    <property type="entry name" value="PKS_KR"/>
    <property type="match status" value="2"/>
</dbReference>
<dbReference type="InterPro" id="IPR016039">
    <property type="entry name" value="Thiolase-like"/>
</dbReference>
<organism evidence="18 19">
    <name type="scientific">Lysobacter enzymogenes</name>
    <dbReference type="NCBI Taxonomy" id="69"/>
    <lineage>
        <taxon>Bacteria</taxon>
        <taxon>Pseudomonadati</taxon>
        <taxon>Pseudomonadota</taxon>
        <taxon>Gammaproteobacteria</taxon>
        <taxon>Lysobacterales</taxon>
        <taxon>Lysobacteraceae</taxon>
        <taxon>Lysobacter</taxon>
    </lineage>
</organism>
<feature type="region of interest" description="N-terminal hotdog fold" evidence="12">
    <location>
        <begin position="2185"/>
        <end position="2308"/>
    </location>
</feature>
<dbReference type="GO" id="GO:0031177">
    <property type="term" value="F:phosphopantetheine binding"/>
    <property type="evidence" value="ECO:0007669"/>
    <property type="project" value="InterPro"/>
</dbReference>
<feature type="domain" description="Carrier" evidence="15">
    <location>
        <begin position="2515"/>
        <end position="2591"/>
    </location>
</feature>
<feature type="compositionally biased region" description="Acidic residues" evidence="14">
    <location>
        <begin position="5017"/>
        <end position="5032"/>
    </location>
</feature>
<feature type="domain" description="PKS/mFAS DH" evidence="17">
    <location>
        <begin position="3411"/>
        <end position="3695"/>
    </location>
</feature>
<dbReference type="Pfam" id="PF02801">
    <property type="entry name" value="Ketoacyl-synt_C"/>
    <property type="match status" value="4"/>
</dbReference>
<feature type="compositionally biased region" description="Low complexity" evidence="14">
    <location>
        <begin position="534"/>
        <end position="545"/>
    </location>
</feature>
<dbReference type="Pfam" id="PF14765">
    <property type="entry name" value="PS-DH"/>
    <property type="match status" value="3"/>
</dbReference>
<comment type="pathway">
    <text evidence="3">Antibiotic biosynthesis.</text>
</comment>
<dbReference type="InterPro" id="IPR013968">
    <property type="entry name" value="PKS_KR"/>
</dbReference>
<proteinExistence type="inferred from homology"/>
<dbReference type="FunFam" id="3.40.47.10:FF:000019">
    <property type="entry name" value="Polyketide synthase type I"/>
    <property type="match status" value="3"/>
</dbReference>
<dbReference type="InterPro" id="IPR049551">
    <property type="entry name" value="PKS_DH_C"/>
</dbReference>
<feature type="compositionally biased region" description="Basic and acidic residues" evidence="14">
    <location>
        <begin position="518"/>
        <end position="533"/>
    </location>
</feature>
<comment type="subcellular location">
    <subcellularLocation>
        <location evidence="2">Cytoplasm</location>
    </subcellularLocation>
</comment>
<dbReference type="Pfam" id="PF16197">
    <property type="entry name" value="KAsynt_C_assoc"/>
    <property type="match status" value="1"/>
</dbReference>
<dbReference type="Pfam" id="PF22621">
    <property type="entry name" value="CurL-like_PKS_C"/>
    <property type="match status" value="2"/>
</dbReference>
<keyword evidence="6" id="KW-0596">Phosphopantetheine</keyword>
<evidence type="ECO:0000259" key="16">
    <source>
        <dbReference type="PROSITE" id="PS52004"/>
    </source>
</evidence>
<dbReference type="PROSITE" id="PS52004">
    <property type="entry name" value="KS3_2"/>
    <property type="match status" value="4"/>
</dbReference>
<dbReference type="InterPro" id="IPR054514">
    <property type="entry name" value="RhiE-like_linker"/>
</dbReference>
<dbReference type="Gene3D" id="3.40.50.720">
    <property type="entry name" value="NAD(P)-binding Rossmann-like Domain"/>
    <property type="match status" value="2"/>
</dbReference>
<dbReference type="Pfam" id="PF00109">
    <property type="entry name" value="ketoacyl-synt"/>
    <property type="match status" value="4"/>
</dbReference>
<dbReference type="InterPro" id="IPR020841">
    <property type="entry name" value="PKS_Beta-ketoAc_synthase_dom"/>
</dbReference>
<feature type="active site" description="Proton donor; for dehydratase activity" evidence="12">
    <location>
        <position position="2387"/>
    </location>
</feature>
<dbReference type="InterPro" id="IPR014030">
    <property type="entry name" value="Ketoacyl_synth_N"/>
</dbReference>
<dbReference type="SUPFAM" id="SSF47336">
    <property type="entry name" value="ACP-like"/>
    <property type="match status" value="3"/>
</dbReference>
<dbReference type="EMBL" id="RCTY01000032">
    <property type="protein sequence ID" value="ROU06611.1"/>
    <property type="molecule type" value="Genomic_DNA"/>
</dbReference>